<dbReference type="Pfam" id="PF05686">
    <property type="entry name" value="Glyco_transf_90"/>
    <property type="match status" value="1"/>
</dbReference>
<dbReference type="AlphaFoldDB" id="A0A9R0JW19"/>
<feature type="domain" description="Glycosyl transferase CAP10" evidence="2">
    <location>
        <begin position="178"/>
        <end position="425"/>
    </location>
</feature>
<dbReference type="InterPro" id="IPR006598">
    <property type="entry name" value="CAP10"/>
</dbReference>
<reference evidence="3" key="1">
    <citation type="journal article" date="2021" name="Nat. Commun.">
        <title>Genomic analyses provide insights into spinach domestication and the genetic basis of agronomic traits.</title>
        <authorList>
            <person name="Cai X."/>
            <person name="Sun X."/>
            <person name="Xu C."/>
            <person name="Sun H."/>
            <person name="Wang X."/>
            <person name="Ge C."/>
            <person name="Zhang Z."/>
            <person name="Wang Q."/>
            <person name="Fei Z."/>
            <person name="Jiao C."/>
            <person name="Wang Q."/>
        </authorList>
    </citation>
    <scope>NUCLEOTIDE SEQUENCE [LARGE SCALE GENOMIC DNA]</scope>
    <source>
        <strain evidence="3">cv. Varoflay</strain>
    </source>
</reference>
<organism evidence="3 4">
    <name type="scientific">Spinacia oleracea</name>
    <name type="common">Spinach</name>
    <dbReference type="NCBI Taxonomy" id="3562"/>
    <lineage>
        <taxon>Eukaryota</taxon>
        <taxon>Viridiplantae</taxon>
        <taxon>Streptophyta</taxon>
        <taxon>Embryophyta</taxon>
        <taxon>Tracheophyta</taxon>
        <taxon>Spermatophyta</taxon>
        <taxon>Magnoliopsida</taxon>
        <taxon>eudicotyledons</taxon>
        <taxon>Gunneridae</taxon>
        <taxon>Pentapetalae</taxon>
        <taxon>Caryophyllales</taxon>
        <taxon>Chenopodiaceae</taxon>
        <taxon>Chenopodioideae</taxon>
        <taxon>Anserineae</taxon>
        <taxon>Spinacia</taxon>
    </lineage>
</organism>
<dbReference type="KEGG" id="soe:110788829"/>
<dbReference type="PANTHER" id="PTHR12203:SF80">
    <property type="entry name" value="GLYCOSYLTRANSFERASE"/>
    <property type="match status" value="1"/>
</dbReference>
<accession>A0A9R0JW19</accession>
<sequence>MHSKLVEAITWPFKRRASTIILFYAILLIAAFIGTRYMNVPSLAATRLIRKALPGSKQITITKPHILEKKDFPLQCTPEMINTTQTCPSNYYPTTFNPTDLSTRMCPEYFKWIHEDLQPWRDNGITREMVEAAREHAFFRLVVIDGKVYWEKYRDAYQTRDVFTIWGILQLLRLYPGKLPDLDIMFEAGDVPVVLKSNYTGHESNAPPLFHYCGDDDTLDIVFPDWSFWGWPEINIKGWEGLKKDLAEGNNRVPWMNRLPFAFWKGNADMGDRIKLLQCNSTDQWKTQIATQDWDQETKLGFKSSNLADQCVHRYKIYIEGIAWSVSEKYILACNSLALLVTPKWYEFFTRSLIPMKHFWPINPDPDNLCKSLKFAVNWGNKHTEKAQKIGRAGSKFVQEQLTMDNVYDYMFHLLNEYAKLLKYKPTVPPGANETCSEGMACFQEGLQRQFRLDNMVKGPSNKNPCDLQPPQEPQLIKTFLDKQDSVRRRVDGWVAKGSATGD</sequence>
<protein>
    <recommendedName>
        <fullName evidence="2">Glycosyl transferase CAP10 domain-containing protein</fullName>
    </recommendedName>
</protein>
<evidence type="ECO:0000256" key="1">
    <source>
        <dbReference type="SAM" id="Phobius"/>
    </source>
</evidence>
<name>A0A9R0JW19_SPIOL</name>
<dbReference type="InterPro" id="IPR051091">
    <property type="entry name" value="O-Glucosyltr/Glycosyltrsf_90"/>
</dbReference>
<evidence type="ECO:0000313" key="4">
    <source>
        <dbReference type="RefSeq" id="XP_021849159.2"/>
    </source>
</evidence>
<gene>
    <name evidence="4" type="primary">LOC110788829</name>
</gene>
<dbReference type="SMART" id="SM00672">
    <property type="entry name" value="CAP10"/>
    <property type="match status" value="1"/>
</dbReference>
<evidence type="ECO:0000259" key="2">
    <source>
        <dbReference type="SMART" id="SM00672"/>
    </source>
</evidence>
<dbReference type="RefSeq" id="XP_021849159.2">
    <property type="nucleotide sequence ID" value="XM_021993467.2"/>
</dbReference>
<keyword evidence="3" id="KW-1185">Reference proteome</keyword>
<dbReference type="Proteomes" id="UP000813463">
    <property type="component" value="Chromosome 2"/>
</dbReference>
<proteinExistence type="predicted"/>
<feature type="transmembrane region" description="Helical" evidence="1">
    <location>
        <begin position="21"/>
        <end position="38"/>
    </location>
</feature>
<keyword evidence="1" id="KW-1133">Transmembrane helix</keyword>
<dbReference type="GeneID" id="110788829"/>
<reference evidence="4" key="2">
    <citation type="submission" date="2025-08" db="UniProtKB">
        <authorList>
            <consortium name="RefSeq"/>
        </authorList>
    </citation>
    <scope>IDENTIFICATION</scope>
    <source>
        <tissue evidence="4">Leaf</tissue>
    </source>
</reference>
<keyword evidence="1" id="KW-0812">Transmembrane</keyword>
<dbReference type="PANTHER" id="PTHR12203">
    <property type="entry name" value="KDEL LYS-ASP-GLU-LEU CONTAINING - RELATED"/>
    <property type="match status" value="1"/>
</dbReference>
<evidence type="ECO:0000313" key="3">
    <source>
        <dbReference type="Proteomes" id="UP000813463"/>
    </source>
</evidence>
<keyword evidence="1" id="KW-0472">Membrane</keyword>